<reference evidence="2 3" key="1">
    <citation type="submission" date="2020-08" db="EMBL/GenBank/DDBJ databases">
        <title>Sequencing the genomes of 1000 actinobacteria strains.</title>
        <authorList>
            <person name="Klenk H.-P."/>
        </authorList>
    </citation>
    <scope>NUCLEOTIDE SEQUENCE [LARGE SCALE GENOMIC DNA]</scope>
    <source>
        <strain evidence="2 3">DSM 45084</strain>
    </source>
</reference>
<gene>
    <name evidence="2" type="ORF">F4559_002043</name>
</gene>
<evidence type="ECO:0000313" key="2">
    <source>
        <dbReference type="EMBL" id="MBB4964684.1"/>
    </source>
</evidence>
<evidence type="ECO:0000256" key="1">
    <source>
        <dbReference type="SAM" id="MobiDB-lite"/>
    </source>
</evidence>
<dbReference type="RefSeq" id="WP_184667860.1">
    <property type="nucleotide sequence ID" value="NZ_BAABAI010000031.1"/>
</dbReference>
<feature type="region of interest" description="Disordered" evidence="1">
    <location>
        <begin position="103"/>
        <end position="124"/>
    </location>
</feature>
<dbReference type="EMBL" id="JACHJS010000001">
    <property type="protein sequence ID" value="MBB4964684.1"/>
    <property type="molecule type" value="Genomic_DNA"/>
</dbReference>
<comment type="caution">
    <text evidence="2">The sequence shown here is derived from an EMBL/GenBank/DDBJ whole genome shotgun (WGS) entry which is preliminary data.</text>
</comment>
<proteinExistence type="predicted"/>
<name>A0A7W7WUW5_9PSEU</name>
<dbReference type="AlphaFoldDB" id="A0A7W7WUW5"/>
<accession>A0A7W7WUW5</accession>
<protein>
    <submittedName>
        <fullName evidence="2">Uncharacterized protein</fullName>
    </submittedName>
</protein>
<sequence>MTSVGMIVDDEVAVTLRSGLGAAMLTIGDEVEILLTEAHVRSLCEQAVTVLGDLRAIELAGQAVDSAECAGARADLAATRAFAAAEAATRAVNDDLARQTREAARSASDAADRVRTTVAGTRSA</sequence>
<evidence type="ECO:0000313" key="3">
    <source>
        <dbReference type="Proteomes" id="UP000542674"/>
    </source>
</evidence>
<feature type="compositionally biased region" description="Basic and acidic residues" evidence="1">
    <location>
        <begin position="103"/>
        <end position="115"/>
    </location>
</feature>
<keyword evidence="3" id="KW-1185">Reference proteome</keyword>
<organism evidence="2 3">
    <name type="scientific">Saccharothrix violaceirubra</name>
    <dbReference type="NCBI Taxonomy" id="413306"/>
    <lineage>
        <taxon>Bacteria</taxon>
        <taxon>Bacillati</taxon>
        <taxon>Actinomycetota</taxon>
        <taxon>Actinomycetes</taxon>
        <taxon>Pseudonocardiales</taxon>
        <taxon>Pseudonocardiaceae</taxon>
        <taxon>Saccharothrix</taxon>
    </lineage>
</organism>
<dbReference type="Proteomes" id="UP000542674">
    <property type="component" value="Unassembled WGS sequence"/>
</dbReference>